<dbReference type="GO" id="GO:0003697">
    <property type="term" value="F:single-stranded DNA binding"/>
    <property type="evidence" value="ECO:0007669"/>
    <property type="project" value="InterPro"/>
</dbReference>
<dbReference type="SUPFAM" id="SSF143081">
    <property type="entry name" value="BB1717-like"/>
    <property type="match status" value="1"/>
</dbReference>
<dbReference type="GO" id="GO:0106300">
    <property type="term" value="P:protein-DNA covalent cross-linking repair"/>
    <property type="evidence" value="ECO:0007669"/>
    <property type="project" value="InterPro"/>
</dbReference>
<gene>
    <name evidence="1" type="ORF">LVY65_08140</name>
</gene>
<evidence type="ECO:0000313" key="2">
    <source>
        <dbReference type="Proteomes" id="UP001139410"/>
    </source>
</evidence>
<accession>A0A9X1TW83</accession>
<name>A0A9X1TW83_9SPHN</name>
<organism evidence="1 2">
    <name type="scientific">Sphingomonas cremea</name>
    <dbReference type="NCBI Taxonomy" id="2904799"/>
    <lineage>
        <taxon>Bacteria</taxon>
        <taxon>Pseudomonadati</taxon>
        <taxon>Pseudomonadota</taxon>
        <taxon>Alphaproteobacteria</taxon>
        <taxon>Sphingomonadales</taxon>
        <taxon>Sphingomonadaceae</taxon>
        <taxon>Sphingomonas</taxon>
    </lineage>
</organism>
<proteinExistence type="predicted"/>
<sequence length="194" mass="21714">MCNLYRLHKGADAIRRLFADMGLQLSFPEGIPNLEPRDIRITDRAPIVKMSEDGLMMVERRWSWPGQQGKPVFNLRSEGRSFSNRCLAIADGFYEFTAPEDPKAKRKDRWLFSSVEGGLLGIAAVTRNSPDVGEAFSLLTAEPSPEVAPIHNRQIILPSPAHWLEWLDPSTTLPSSSSWSTVSAKRMTEMGLDT</sequence>
<dbReference type="AlphaFoldDB" id="A0A9X1TW83"/>
<keyword evidence="2" id="KW-1185">Reference proteome</keyword>
<dbReference type="Proteomes" id="UP001139410">
    <property type="component" value="Unassembled WGS sequence"/>
</dbReference>
<dbReference type="Pfam" id="PF02586">
    <property type="entry name" value="SRAP"/>
    <property type="match status" value="1"/>
</dbReference>
<comment type="caution">
    <text evidence="1">The sequence shown here is derived from an EMBL/GenBank/DDBJ whole genome shotgun (WGS) entry which is preliminary data.</text>
</comment>
<protein>
    <submittedName>
        <fullName evidence="1">SOS response-associated peptidase family protein</fullName>
    </submittedName>
</protein>
<evidence type="ECO:0000313" key="1">
    <source>
        <dbReference type="EMBL" id="MCF2515034.1"/>
    </source>
</evidence>
<dbReference type="RefSeq" id="WP_235067535.1">
    <property type="nucleotide sequence ID" value="NZ_JAKFGM010000002.1"/>
</dbReference>
<dbReference type="InterPro" id="IPR036590">
    <property type="entry name" value="SRAP-like"/>
</dbReference>
<reference evidence="1" key="1">
    <citation type="submission" date="2022-01" db="EMBL/GenBank/DDBJ databases">
        <authorList>
            <person name="Jo J.-H."/>
            <person name="Im W.-T."/>
        </authorList>
    </citation>
    <scope>NUCLEOTIDE SEQUENCE</scope>
    <source>
        <strain evidence="1">G124</strain>
    </source>
</reference>
<dbReference type="InterPro" id="IPR003738">
    <property type="entry name" value="SRAP"/>
</dbReference>
<dbReference type="EMBL" id="JAKFGM010000002">
    <property type="protein sequence ID" value="MCF2515034.1"/>
    <property type="molecule type" value="Genomic_DNA"/>
</dbReference>
<dbReference type="Gene3D" id="3.90.1680.10">
    <property type="entry name" value="SOS response associated peptidase-like"/>
    <property type="match status" value="1"/>
</dbReference>